<comment type="caution">
    <text evidence="1">The sequence shown here is derived from an EMBL/GenBank/DDBJ whole genome shotgun (WGS) entry which is preliminary data.</text>
</comment>
<name>A0A1Y3QTS3_9BACT</name>
<reference evidence="2" key="1">
    <citation type="submission" date="2017-04" db="EMBL/GenBank/DDBJ databases">
        <title>Function of individual gut microbiota members based on whole genome sequencing of pure cultures obtained from chicken caecum.</title>
        <authorList>
            <person name="Medvecky M."/>
            <person name="Cejkova D."/>
            <person name="Polansky O."/>
            <person name="Karasova D."/>
            <person name="Kubasova T."/>
            <person name="Cizek A."/>
            <person name="Rychlik I."/>
        </authorList>
    </citation>
    <scope>NUCLEOTIDE SEQUENCE [LARGE SCALE GENOMIC DNA]</scope>
    <source>
        <strain evidence="2">An90</strain>
    </source>
</reference>
<gene>
    <name evidence="1" type="ORF">B5G41_08560</name>
</gene>
<dbReference type="Proteomes" id="UP000195772">
    <property type="component" value="Unassembled WGS sequence"/>
</dbReference>
<dbReference type="AlphaFoldDB" id="A0A1Y3QTS3"/>
<accession>A0A1Y3QTS3</accession>
<protein>
    <submittedName>
        <fullName evidence="1">Uncharacterized protein</fullName>
    </submittedName>
</protein>
<proteinExistence type="predicted"/>
<evidence type="ECO:0000313" key="2">
    <source>
        <dbReference type="Proteomes" id="UP000195772"/>
    </source>
</evidence>
<dbReference type="RefSeq" id="WP_087402372.1">
    <property type="nucleotide sequence ID" value="NZ_JADCKD010000009.1"/>
</dbReference>
<evidence type="ECO:0000313" key="1">
    <source>
        <dbReference type="EMBL" id="OUN03091.1"/>
    </source>
</evidence>
<sequence length="83" mass="9568">MPKILSKTNSFVACGEYENALAALAGKGKYDMANLLRHYQYRAFPYKTDDAQFGVERMLFAEEMFHYPYSASENRSILFARLV</sequence>
<organism evidence="1 2">
    <name type="scientific">Alistipes onderdonkii</name>
    <dbReference type="NCBI Taxonomy" id="328813"/>
    <lineage>
        <taxon>Bacteria</taxon>
        <taxon>Pseudomonadati</taxon>
        <taxon>Bacteroidota</taxon>
        <taxon>Bacteroidia</taxon>
        <taxon>Bacteroidales</taxon>
        <taxon>Rikenellaceae</taxon>
        <taxon>Alistipes</taxon>
    </lineage>
</organism>
<dbReference type="OrthoDB" id="9816224at2"/>
<dbReference type="EMBL" id="NFHB01000005">
    <property type="protein sequence ID" value="OUN03091.1"/>
    <property type="molecule type" value="Genomic_DNA"/>
</dbReference>